<dbReference type="EMBL" id="CP022098">
    <property type="protein sequence ID" value="ATB36384.1"/>
    <property type="molecule type" value="Genomic_DNA"/>
</dbReference>
<reference evidence="1 2" key="1">
    <citation type="submission" date="2017-06" db="EMBL/GenBank/DDBJ databases">
        <title>Sequencing and comparative analysis of myxobacterial genomes.</title>
        <authorList>
            <person name="Rupp O."/>
            <person name="Goesmann A."/>
            <person name="Sogaard-Andersen L."/>
        </authorList>
    </citation>
    <scope>NUCLEOTIDE SEQUENCE [LARGE SCALE GENOMIC DNA]</scope>
    <source>
        <strain evidence="1 2">DSM 52655</strain>
    </source>
</reference>
<evidence type="ECO:0000313" key="2">
    <source>
        <dbReference type="Proteomes" id="UP000217257"/>
    </source>
</evidence>
<protein>
    <submittedName>
        <fullName evidence="1">Uncharacterized protein</fullName>
    </submittedName>
</protein>
<dbReference type="SUPFAM" id="SSF51126">
    <property type="entry name" value="Pectin lyase-like"/>
    <property type="match status" value="1"/>
</dbReference>
<organism evidence="1 2">
    <name type="scientific">Cystobacter fuscus</name>
    <dbReference type="NCBI Taxonomy" id="43"/>
    <lineage>
        <taxon>Bacteria</taxon>
        <taxon>Pseudomonadati</taxon>
        <taxon>Myxococcota</taxon>
        <taxon>Myxococcia</taxon>
        <taxon>Myxococcales</taxon>
        <taxon>Cystobacterineae</taxon>
        <taxon>Archangiaceae</taxon>
        <taxon>Cystobacter</taxon>
    </lineage>
</organism>
<dbReference type="Gene3D" id="2.160.20.10">
    <property type="entry name" value="Single-stranded right-handed beta-helix, Pectin lyase-like"/>
    <property type="match status" value="1"/>
</dbReference>
<dbReference type="AlphaFoldDB" id="A0A250IXD1"/>
<accession>A0A250IXD1</accession>
<evidence type="ECO:0000313" key="1">
    <source>
        <dbReference type="EMBL" id="ATB36384.1"/>
    </source>
</evidence>
<dbReference type="RefSeq" id="WP_232537461.1">
    <property type="nucleotide sequence ID" value="NZ_CP022098.1"/>
</dbReference>
<dbReference type="InterPro" id="IPR011050">
    <property type="entry name" value="Pectin_lyase_fold/virulence"/>
</dbReference>
<name>A0A250IXD1_9BACT</name>
<gene>
    <name evidence="1" type="ORF">CYFUS_001798</name>
</gene>
<proteinExistence type="predicted"/>
<sequence>MGPPGVMYVRTKVVSPAASDVDSGNSLRAAIAGITGGGPWRVKLEPGTYDLEATPLRLKPGISLEGSGPEVTFVRSHVGESNGGTLVGVAGSFVSALTVQNTGGGGNAFALYSEADSFAFHDLVATASSDTFDAVAIYLKGARGTFERVRASASSRGYANAFRCRDCNLRLHDSEAEAKGGTQGVGIYTAGGSVVLRDVNATAQGATENWGIYTDGDMTLADVEALGRGGTSATGFFVGEGNGTVRHSTLMATGATTSNEGLSSSTDYNTHGVFRTVSVHGSTIEGASVSVHRARYVNIRIAGSQLKGSVTQESDASASSGAYTCFNDYGPSFAPVTCP</sequence>
<dbReference type="KEGG" id="cfus:CYFUS_001798"/>
<dbReference type="Proteomes" id="UP000217257">
    <property type="component" value="Chromosome"/>
</dbReference>
<dbReference type="InterPro" id="IPR012334">
    <property type="entry name" value="Pectin_lyas_fold"/>
</dbReference>